<dbReference type="Gene3D" id="3.20.20.140">
    <property type="entry name" value="Metal-dependent hydrolases"/>
    <property type="match status" value="1"/>
</dbReference>
<dbReference type="GO" id="GO:0016787">
    <property type="term" value="F:hydrolase activity"/>
    <property type="evidence" value="ECO:0007669"/>
    <property type="project" value="InterPro"/>
</dbReference>
<proteinExistence type="predicted"/>
<dbReference type="KEGG" id="mlv:CVS47_00282"/>
<dbReference type="GO" id="GO:0016831">
    <property type="term" value="F:carboxy-lyase activity"/>
    <property type="evidence" value="ECO:0007669"/>
    <property type="project" value="InterPro"/>
</dbReference>
<keyword evidence="1" id="KW-0456">Lyase</keyword>
<name>A0A3Q9IW63_9MICO</name>
<keyword evidence="4" id="KW-1185">Reference proteome</keyword>
<dbReference type="SUPFAM" id="SSF51556">
    <property type="entry name" value="Metallo-dependent hydrolases"/>
    <property type="match status" value="1"/>
</dbReference>
<dbReference type="InterPro" id="IPR032465">
    <property type="entry name" value="ACMSD"/>
</dbReference>
<dbReference type="InterPro" id="IPR032466">
    <property type="entry name" value="Metal_Hydrolase"/>
</dbReference>
<evidence type="ECO:0000313" key="3">
    <source>
        <dbReference type="EMBL" id="AZS35687.1"/>
    </source>
</evidence>
<organism evidence="3 4">
    <name type="scientific">Microbacterium lemovicicum</name>
    <dbReference type="NCBI Taxonomy" id="1072463"/>
    <lineage>
        <taxon>Bacteria</taxon>
        <taxon>Bacillati</taxon>
        <taxon>Actinomycetota</taxon>
        <taxon>Actinomycetes</taxon>
        <taxon>Micrococcales</taxon>
        <taxon>Microbacteriaceae</taxon>
        <taxon>Microbacterium</taxon>
    </lineage>
</organism>
<dbReference type="InterPro" id="IPR006680">
    <property type="entry name" value="Amidohydro-rel"/>
</dbReference>
<evidence type="ECO:0000256" key="1">
    <source>
        <dbReference type="ARBA" id="ARBA00023239"/>
    </source>
</evidence>
<evidence type="ECO:0000313" key="4">
    <source>
        <dbReference type="Proteomes" id="UP000276888"/>
    </source>
</evidence>
<dbReference type="GO" id="GO:0005829">
    <property type="term" value="C:cytosol"/>
    <property type="evidence" value="ECO:0007669"/>
    <property type="project" value="TreeGrafter"/>
</dbReference>
<dbReference type="Pfam" id="PF04909">
    <property type="entry name" value="Amidohydro_2"/>
    <property type="match status" value="1"/>
</dbReference>
<gene>
    <name evidence="3" type="ORF">CVS47_00282</name>
</gene>
<dbReference type="RefSeq" id="WP_127094478.1">
    <property type="nucleotide sequence ID" value="NZ_CP031423.1"/>
</dbReference>
<dbReference type="EMBL" id="CP031423">
    <property type="protein sequence ID" value="AZS35687.1"/>
    <property type="molecule type" value="Genomic_DNA"/>
</dbReference>
<dbReference type="OrthoDB" id="8673173at2"/>
<reference evidence="3 4" key="1">
    <citation type="submission" date="2018-08" db="EMBL/GenBank/DDBJ databases">
        <title>Microbacterium lemovicicum sp. nov., a bacterium isolated from a natural uranium-rich soil.</title>
        <authorList>
            <person name="ORTET P."/>
        </authorList>
    </citation>
    <scope>NUCLEOTIDE SEQUENCE [LARGE SCALE GENOMIC DNA]</scope>
    <source>
        <strain evidence="3 4">Viu22</strain>
    </source>
</reference>
<evidence type="ECO:0000259" key="2">
    <source>
        <dbReference type="Pfam" id="PF04909"/>
    </source>
</evidence>
<feature type="domain" description="Amidohydrolase-related" evidence="2">
    <location>
        <begin position="64"/>
        <end position="348"/>
    </location>
</feature>
<dbReference type="Proteomes" id="UP000276888">
    <property type="component" value="Chromosome"/>
</dbReference>
<sequence length="351" mass="38886">MTSDASSRPPYLRIASEEAWAPPELISLYRRHLSDKTIADVGFASLMGYFLGSTHPQPRAVVERLQDAAERRLGDMDASGIDHQVLAMTSPGTQVLGAEEGSWIAAVANDRLAEITRTHPRRFSGLAAVSFEDVGKAVVELRRAVTDLGLRGLILNDHIRGSYIDDPRFAPLLAELEDLDVPLYLHPNTPPDSMIAPYHEAGLDGAVHGFGASAGLHLLRIITSGLLDRHPRLRVVVGHLGEGLPFWLHRIDHMHAKQVASGRYETIRPLRQAPSAYFSSQIWLTTSGMPWSPAIMFTRSVIGADRVMYAMDYPYQYDVAEVEAQDALPLDDDEKADFFERIARRVFALSI</sequence>
<accession>A0A3Q9IW63</accession>
<dbReference type="GO" id="GO:0019748">
    <property type="term" value="P:secondary metabolic process"/>
    <property type="evidence" value="ECO:0007669"/>
    <property type="project" value="TreeGrafter"/>
</dbReference>
<dbReference type="PANTHER" id="PTHR21240:SF30">
    <property type="entry name" value="AMIDOHYDROLASE-RELATED DOMAIN-CONTAINING PROTEIN-RELATED"/>
    <property type="match status" value="1"/>
</dbReference>
<dbReference type="AlphaFoldDB" id="A0A3Q9IW63"/>
<dbReference type="PANTHER" id="PTHR21240">
    <property type="entry name" value="2-AMINO-3-CARBOXYLMUCONATE-6-SEMIALDEHYDE DECARBOXYLASE"/>
    <property type="match status" value="1"/>
</dbReference>
<protein>
    <recommendedName>
        <fullName evidence="2">Amidohydrolase-related domain-containing protein</fullName>
    </recommendedName>
</protein>